<keyword evidence="6" id="KW-0436">Ligase</keyword>
<dbReference type="Proteomes" id="UP000191680">
    <property type="component" value="Unassembled WGS sequence"/>
</dbReference>
<dbReference type="InterPro" id="IPR024185">
    <property type="entry name" value="FTHF_cligase-like_sf"/>
</dbReference>
<comment type="catalytic activity">
    <reaction evidence="5">
        <text>(6S)-5-formyl-5,6,7,8-tetrahydrofolate + ATP = (6R)-5,10-methenyltetrahydrofolate + ADP + phosphate</text>
        <dbReference type="Rhea" id="RHEA:10488"/>
        <dbReference type="ChEBI" id="CHEBI:30616"/>
        <dbReference type="ChEBI" id="CHEBI:43474"/>
        <dbReference type="ChEBI" id="CHEBI:57455"/>
        <dbReference type="ChEBI" id="CHEBI:57457"/>
        <dbReference type="ChEBI" id="CHEBI:456216"/>
        <dbReference type="EC" id="6.3.3.2"/>
    </reaction>
</comment>
<dbReference type="GO" id="GO:0030272">
    <property type="term" value="F:5-formyltetrahydrofolate cyclo-ligase activity"/>
    <property type="evidence" value="ECO:0007669"/>
    <property type="project" value="UniProtKB-EC"/>
</dbReference>
<dbReference type="InterPro" id="IPR002698">
    <property type="entry name" value="FTHF_cligase"/>
</dbReference>
<comment type="cofactor">
    <cofactor evidence="5">
        <name>Mg(2+)</name>
        <dbReference type="ChEBI" id="CHEBI:18420"/>
    </cofactor>
</comment>
<dbReference type="RefSeq" id="WP_080317902.1">
    <property type="nucleotide sequence ID" value="NZ_MTBC01000001.1"/>
</dbReference>
<evidence type="ECO:0000313" key="6">
    <source>
        <dbReference type="EMBL" id="OQD44400.1"/>
    </source>
</evidence>
<name>A0A1V6LW39_9FLAO</name>
<dbReference type="AlphaFoldDB" id="A0A1V6LW39"/>
<accession>A0A1V6LW39</accession>
<dbReference type="EC" id="6.3.3.2" evidence="5"/>
<comment type="similarity">
    <text evidence="1 5">Belongs to the 5-formyltetrahydrofolate cyclo-ligase family.</text>
</comment>
<feature type="binding site" evidence="4">
    <location>
        <position position="55"/>
    </location>
    <ligand>
        <name>substrate</name>
    </ligand>
</feature>
<feature type="binding site" evidence="4">
    <location>
        <position position="48"/>
    </location>
    <ligand>
        <name>substrate</name>
    </ligand>
</feature>
<evidence type="ECO:0000256" key="1">
    <source>
        <dbReference type="ARBA" id="ARBA00010638"/>
    </source>
</evidence>
<dbReference type="GO" id="GO:0046872">
    <property type="term" value="F:metal ion binding"/>
    <property type="evidence" value="ECO:0007669"/>
    <property type="project" value="UniProtKB-KW"/>
</dbReference>
<feature type="binding site" evidence="4">
    <location>
        <begin position="3"/>
        <end position="7"/>
    </location>
    <ligand>
        <name>ATP</name>
        <dbReference type="ChEBI" id="CHEBI:30616"/>
    </ligand>
</feature>
<evidence type="ECO:0000256" key="2">
    <source>
        <dbReference type="ARBA" id="ARBA00022741"/>
    </source>
</evidence>
<dbReference type="Pfam" id="PF01812">
    <property type="entry name" value="5-FTHF_cyc-lig"/>
    <property type="match status" value="1"/>
</dbReference>
<dbReference type="PIRSF" id="PIRSF006806">
    <property type="entry name" value="FTHF_cligase"/>
    <property type="match status" value="1"/>
</dbReference>
<dbReference type="GO" id="GO:0005524">
    <property type="term" value="F:ATP binding"/>
    <property type="evidence" value="ECO:0007669"/>
    <property type="project" value="UniProtKB-KW"/>
</dbReference>
<keyword evidence="5" id="KW-0460">Magnesium</keyword>
<evidence type="ECO:0000256" key="4">
    <source>
        <dbReference type="PIRSR" id="PIRSR006806-1"/>
    </source>
</evidence>
<dbReference type="EMBL" id="MTBC01000001">
    <property type="protein sequence ID" value="OQD44400.1"/>
    <property type="molecule type" value="Genomic_DNA"/>
</dbReference>
<organism evidence="6 7">
    <name type="scientific">Croceivirga radicis</name>
    <dbReference type="NCBI Taxonomy" id="1929488"/>
    <lineage>
        <taxon>Bacteria</taxon>
        <taxon>Pseudomonadati</taxon>
        <taxon>Bacteroidota</taxon>
        <taxon>Flavobacteriia</taxon>
        <taxon>Flavobacteriales</taxon>
        <taxon>Flavobacteriaceae</taxon>
        <taxon>Croceivirga</taxon>
    </lineage>
</organism>
<keyword evidence="5" id="KW-0479">Metal-binding</keyword>
<gene>
    <name evidence="6" type="ORF">BUL40_02270</name>
</gene>
<feature type="binding site" evidence="4">
    <location>
        <begin position="131"/>
        <end position="139"/>
    </location>
    <ligand>
        <name>ATP</name>
        <dbReference type="ChEBI" id="CHEBI:30616"/>
    </ligand>
</feature>
<dbReference type="NCBIfam" id="TIGR02727">
    <property type="entry name" value="MTHFS_bact"/>
    <property type="match status" value="1"/>
</dbReference>
<evidence type="ECO:0000256" key="3">
    <source>
        <dbReference type="ARBA" id="ARBA00022840"/>
    </source>
</evidence>
<keyword evidence="7" id="KW-1185">Reference proteome</keyword>
<evidence type="ECO:0000313" key="7">
    <source>
        <dbReference type="Proteomes" id="UP000191680"/>
    </source>
</evidence>
<sequence>MTKNELRVDYKKRRDLLNSTIIEEKSIQIANKVLLLPIWQFSFFHIFLPIQKQKEIDTSPLLSLLQGKDKHVVVPKMKNNQDLTHYLLLDNTIFKTNKWGIPEPQDGIPVDEEKLDVVFIPLLAYDIKGNRVGYGKGFYDCFLSKCKPGVLKVGLSFYEPEQFIDDVDATDIPLDYCITPEAIYKF</sequence>
<reference evidence="6 7" key="1">
    <citation type="submission" date="2016-12" db="EMBL/GenBank/DDBJ databases">
        <authorList>
            <person name="Song W.-J."/>
            <person name="Kurnit D.M."/>
        </authorList>
    </citation>
    <scope>NUCLEOTIDE SEQUENCE [LARGE SCALE GENOMIC DNA]</scope>
    <source>
        <strain evidence="6 7">HSG9</strain>
    </source>
</reference>
<keyword evidence="2 4" id="KW-0547">Nucleotide-binding</keyword>
<dbReference type="InterPro" id="IPR037171">
    <property type="entry name" value="NagB/RpiA_transferase-like"/>
</dbReference>
<dbReference type="PANTHER" id="PTHR23407:SF1">
    <property type="entry name" value="5-FORMYLTETRAHYDROFOLATE CYCLO-LIGASE"/>
    <property type="match status" value="1"/>
</dbReference>
<dbReference type="SUPFAM" id="SSF100950">
    <property type="entry name" value="NagB/RpiA/CoA transferase-like"/>
    <property type="match status" value="1"/>
</dbReference>
<dbReference type="GO" id="GO:0035999">
    <property type="term" value="P:tetrahydrofolate interconversion"/>
    <property type="evidence" value="ECO:0007669"/>
    <property type="project" value="TreeGrafter"/>
</dbReference>
<dbReference type="OrthoDB" id="9801938at2"/>
<proteinExistence type="inferred from homology"/>
<evidence type="ECO:0000256" key="5">
    <source>
        <dbReference type="RuleBase" id="RU361279"/>
    </source>
</evidence>
<keyword evidence="3 4" id="KW-0067">ATP-binding</keyword>
<dbReference type="PANTHER" id="PTHR23407">
    <property type="entry name" value="ATPASE INHIBITOR/5-FORMYLTETRAHYDROFOLATE CYCLO-LIGASE"/>
    <property type="match status" value="1"/>
</dbReference>
<comment type="caution">
    <text evidence="6">The sequence shown here is derived from an EMBL/GenBank/DDBJ whole genome shotgun (WGS) entry which is preliminary data.</text>
</comment>
<dbReference type="Gene3D" id="3.40.50.10420">
    <property type="entry name" value="NagB/RpiA/CoA transferase-like"/>
    <property type="match status" value="1"/>
</dbReference>
<dbReference type="GO" id="GO:0009396">
    <property type="term" value="P:folic acid-containing compound biosynthetic process"/>
    <property type="evidence" value="ECO:0007669"/>
    <property type="project" value="TreeGrafter"/>
</dbReference>
<protein>
    <recommendedName>
        <fullName evidence="5">5-formyltetrahydrofolate cyclo-ligase</fullName>
        <ecNumber evidence="5">6.3.3.2</ecNumber>
    </recommendedName>
</protein>